<feature type="domain" description="Glycosyltransferase 2-like" evidence="3">
    <location>
        <begin position="4"/>
        <end position="128"/>
    </location>
</feature>
<evidence type="ECO:0000259" key="3">
    <source>
        <dbReference type="Pfam" id="PF00535"/>
    </source>
</evidence>
<evidence type="ECO:0000256" key="1">
    <source>
        <dbReference type="ARBA" id="ARBA00022676"/>
    </source>
</evidence>
<name>A0A2D1KMR4_9LACO</name>
<proteinExistence type="predicted"/>
<sequence length="328" mass="38543">MDLSIIIPMYNASDYIDNCLTSIKQQTWLPNQFEIIIVDDGSTDDSRDLVDNWSTKLPIKLLVQENQKQAVARNRALDQATGQYILFLDIDDDLDSKMIEQLYQNMPGFDLVESGINKVFVNADGRVTNREVELPAIQKAQSQNEMFKLYFGANTECDVGLWNKLFRRALIEKNQLRFTNANFFEDSLFVGQYLNLIAYTKIKFIKQPLYHFYKRQGSTTTSFHQEIDRLSTAYLIKCNELLRQTDLSLIEQANLMAALKLRVWIYTIHHHVKYDPQWHARQQRRYLLNKVGLTSSFKTSVPIKYRLAFWMMLCFTATYNKLYCRKYL</sequence>
<keyword evidence="5" id="KW-1185">Reference proteome</keyword>
<dbReference type="Proteomes" id="UP000223559">
    <property type="component" value="Chromosome"/>
</dbReference>
<dbReference type="RefSeq" id="WP_010012920.1">
    <property type="nucleotide sequence ID" value="NZ_AEOS01000100.1"/>
</dbReference>
<dbReference type="SUPFAM" id="SSF53448">
    <property type="entry name" value="Nucleotide-diphospho-sugar transferases"/>
    <property type="match status" value="1"/>
</dbReference>
<protein>
    <recommendedName>
        <fullName evidence="3">Glycosyltransferase 2-like domain-containing protein</fullName>
    </recommendedName>
</protein>
<dbReference type="PANTHER" id="PTHR22916">
    <property type="entry name" value="GLYCOSYLTRANSFERASE"/>
    <property type="match status" value="1"/>
</dbReference>
<keyword evidence="2" id="KW-0808">Transferase</keyword>
<dbReference type="EMBL" id="CP017697">
    <property type="protein sequence ID" value="ATO43445.1"/>
    <property type="molecule type" value="Genomic_DNA"/>
</dbReference>
<gene>
    <name evidence="4" type="ORF">LC20004_05780</name>
</gene>
<dbReference type="AlphaFoldDB" id="A0A2D1KMR4"/>
<dbReference type="InterPro" id="IPR029044">
    <property type="entry name" value="Nucleotide-diphossugar_trans"/>
</dbReference>
<dbReference type="CDD" id="cd00761">
    <property type="entry name" value="Glyco_tranf_GTA_type"/>
    <property type="match status" value="1"/>
</dbReference>
<evidence type="ECO:0000313" key="5">
    <source>
        <dbReference type="Proteomes" id="UP000223559"/>
    </source>
</evidence>
<reference evidence="4 5" key="1">
    <citation type="submission" date="2016-10" db="EMBL/GenBank/DDBJ databases">
        <title>The whole genome sequencing and assembly of L. cotyniformis subsp. torquens DSM 20004 strain.</title>
        <authorList>
            <person name="Park M.-K."/>
            <person name="Lee Y.-J."/>
            <person name="Yi H."/>
            <person name="Bahn Y.-S."/>
            <person name="Kim J.F."/>
            <person name="Lee D.-W."/>
        </authorList>
    </citation>
    <scope>NUCLEOTIDE SEQUENCE [LARGE SCALE GENOMIC DNA]</scope>
    <source>
        <strain evidence="4 5">DSM 20004</strain>
    </source>
</reference>
<dbReference type="OrthoDB" id="396512at2"/>
<accession>A0A2D1KMR4</accession>
<dbReference type="PANTHER" id="PTHR22916:SF51">
    <property type="entry name" value="GLYCOSYLTRANSFERASE EPSH-RELATED"/>
    <property type="match status" value="1"/>
</dbReference>
<keyword evidence="1" id="KW-0328">Glycosyltransferase</keyword>
<dbReference type="KEGG" id="lcy:LC20004_05780"/>
<organism evidence="4 5">
    <name type="scientific">Loigolactobacillus coryniformis subsp. torquens DSM 20004 = KCTC 3535</name>
    <dbReference type="NCBI Taxonomy" id="1423822"/>
    <lineage>
        <taxon>Bacteria</taxon>
        <taxon>Bacillati</taxon>
        <taxon>Bacillota</taxon>
        <taxon>Bacilli</taxon>
        <taxon>Lactobacillales</taxon>
        <taxon>Lactobacillaceae</taxon>
        <taxon>Loigolactobacillus</taxon>
    </lineage>
</organism>
<dbReference type="Gene3D" id="3.90.550.10">
    <property type="entry name" value="Spore Coat Polysaccharide Biosynthesis Protein SpsA, Chain A"/>
    <property type="match status" value="1"/>
</dbReference>
<evidence type="ECO:0000313" key="4">
    <source>
        <dbReference type="EMBL" id="ATO43445.1"/>
    </source>
</evidence>
<dbReference type="GO" id="GO:0016757">
    <property type="term" value="F:glycosyltransferase activity"/>
    <property type="evidence" value="ECO:0007669"/>
    <property type="project" value="UniProtKB-KW"/>
</dbReference>
<evidence type="ECO:0000256" key="2">
    <source>
        <dbReference type="ARBA" id="ARBA00022679"/>
    </source>
</evidence>
<dbReference type="InterPro" id="IPR001173">
    <property type="entry name" value="Glyco_trans_2-like"/>
</dbReference>
<dbReference type="Pfam" id="PF00535">
    <property type="entry name" value="Glycos_transf_2"/>
    <property type="match status" value="1"/>
</dbReference>